<proteinExistence type="predicted"/>
<protein>
    <submittedName>
        <fullName evidence="2">Toxin-antitoxin system toxin component, PIN family</fullName>
    </submittedName>
</protein>
<comment type="caution">
    <text evidence="2">The sequence shown here is derived from an EMBL/GenBank/DDBJ whole genome shotgun (WGS) entry which is preliminary data.</text>
</comment>
<dbReference type="InterPro" id="IPR002716">
    <property type="entry name" value="PIN_dom"/>
</dbReference>
<dbReference type="NCBIfam" id="TIGR00305">
    <property type="entry name" value="putative toxin-antitoxin system toxin component, PIN family"/>
    <property type="match status" value="1"/>
</dbReference>
<sequence>MTLAISRKLSLLYSLKKHQINTAGCTELFNEISEVSQRKKFKKYFNRLDIEQLFQIYFTFTLNFELSEIESIVSDQKDNYLFALCDASKADYLVTGDKLLLDVMKHKSTEVITLAKFRQMVSNP</sequence>
<dbReference type="Pfam" id="PF13470">
    <property type="entry name" value="PIN_3"/>
    <property type="match status" value="1"/>
</dbReference>
<dbReference type="EMBL" id="JACWMY010000020">
    <property type="protein sequence ID" value="MBD1367412.1"/>
    <property type="molecule type" value="Genomic_DNA"/>
</dbReference>
<reference evidence="2 3" key="1">
    <citation type="submission" date="2020-09" db="EMBL/GenBank/DDBJ databases">
        <title>Novel species of Mucilaginibacter isolated from a glacier on the Tibetan Plateau.</title>
        <authorList>
            <person name="Liu Q."/>
            <person name="Xin Y.-H."/>
        </authorList>
    </citation>
    <scope>NUCLEOTIDE SEQUENCE [LARGE SCALE GENOMIC DNA]</scope>
    <source>
        <strain evidence="2 3">ZT4R22</strain>
    </source>
</reference>
<accession>A0ABR7X1K2</accession>
<feature type="domain" description="PIN" evidence="1">
    <location>
        <begin position="14"/>
        <end position="98"/>
    </location>
</feature>
<organism evidence="2 3">
    <name type="scientific">Mucilaginibacter pankratovii</name>
    <dbReference type="NCBI Taxonomy" id="2772110"/>
    <lineage>
        <taxon>Bacteria</taxon>
        <taxon>Pseudomonadati</taxon>
        <taxon>Bacteroidota</taxon>
        <taxon>Sphingobacteriia</taxon>
        <taxon>Sphingobacteriales</taxon>
        <taxon>Sphingobacteriaceae</taxon>
        <taxon>Mucilaginibacter</taxon>
    </lineage>
</organism>
<evidence type="ECO:0000313" key="3">
    <source>
        <dbReference type="Proteomes" id="UP000606600"/>
    </source>
</evidence>
<gene>
    <name evidence="2" type="ORF">IDJ77_26615</name>
</gene>
<dbReference type="InterPro" id="IPR002850">
    <property type="entry name" value="PIN_toxin-like"/>
</dbReference>
<dbReference type="Proteomes" id="UP000606600">
    <property type="component" value="Unassembled WGS sequence"/>
</dbReference>
<evidence type="ECO:0000259" key="1">
    <source>
        <dbReference type="Pfam" id="PF13470"/>
    </source>
</evidence>
<name>A0ABR7X1K2_9SPHI</name>
<keyword evidence="3" id="KW-1185">Reference proteome</keyword>
<evidence type="ECO:0000313" key="2">
    <source>
        <dbReference type="EMBL" id="MBD1367412.1"/>
    </source>
</evidence>